<feature type="region of interest" description="Disordered" evidence="1">
    <location>
        <begin position="107"/>
        <end position="153"/>
    </location>
</feature>
<organism evidence="2 3">
    <name type="scientific">Protopolystoma xenopodis</name>
    <dbReference type="NCBI Taxonomy" id="117903"/>
    <lineage>
        <taxon>Eukaryota</taxon>
        <taxon>Metazoa</taxon>
        <taxon>Spiralia</taxon>
        <taxon>Lophotrochozoa</taxon>
        <taxon>Platyhelminthes</taxon>
        <taxon>Monogenea</taxon>
        <taxon>Polyopisthocotylea</taxon>
        <taxon>Polystomatidea</taxon>
        <taxon>Polystomatidae</taxon>
        <taxon>Protopolystoma</taxon>
    </lineage>
</organism>
<dbReference type="EMBL" id="CAAALY010073637">
    <property type="protein sequence ID" value="VEL25393.1"/>
    <property type="molecule type" value="Genomic_DNA"/>
</dbReference>
<feature type="compositionally biased region" description="Basic and acidic residues" evidence="1">
    <location>
        <begin position="107"/>
        <end position="125"/>
    </location>
</feature>
<evidence type="ECO:0000313" key="3">
    <source>
        <dbReference type="Proteomes" id="UP000784294"/>
    </source>
</evidence>
<comment type="caution">
    <text evidence="2">The sequence shown here is derived from an EMBL/GenBank/DDBJ whole genome shotgun (WGS) entry which is preliminary data.</text>
</comment>
<evidence type="ECO:0000256" key="1">
    <source>
        <dbReference type="SAM" id="MobiDB-lite"/>
    </source>
</evidence>
<keyword evidence="3" id="KW-1185">Reference proteome</keyword>
<proteinExistence type="predicted"/>
<protein>
    <submittedName>
        <fullName evidence="2">Uncharacterized protein</fullName>
    </submittedName>
</protein>
<sequence>MVSCYKKSLFQPHRPHTWSVSLSAYVKEYAFTIAANSEVTSETYFGLPQHRSPDPRGQHSGRPACLAGEKVFWTSESVKPDTVIHRTQRYGELAECDFADELEPKDSLAGHHDPDCTSLGHRESRLSNAGQPHAANSESTASYGIKTDNACAG</sequence>
<dbReference type="Proteomes" id="UP000784294">
    <property type="component" value="Unassembled WGS sequence"/>
</dbReference>
<evidence type="ECO:0000313" key="2">
    <source>
        <dbReference type="EMBL" id="VEL25393.1"/>
    </source>
</evidence>
<accession>A0A3S5CPB6</accession>
<feature type="compositionally biased region" description="Polar residues" evidence="1">
    <location>
        <begin position="126"/>
        <end position="142"/>
    </location>
</feature>
<dbReference type="AlphaFoldDB" id="A0A3S5CPB6"/>
<reference evidence="2" key="1">
    <citation type="submission" date="2018-11" db="EMBL/GenBank/DDBJ databases">
        <authorList>
            <consortium name="Pathogen Informatics"/>
        </authorList>
    </citation>
    <scope>NUCLEOTIDE SEQUENCE</scope>
</reference>
<name>A0A3S5CPB6_9PLAT</name>
<gene>
    <name evidence="2" type="ORF">PXEA_LOCUS18833</name>
</gene>